<evidence type="ECO:0000313" key="8">
    <source>
        <dbReference type="EMBL" id="EJX02376.1"/>
    </source>
</evidence>
<accession>J9CQG1</accession>
<dbReference type="AlphaFoldDB" id="J9CQG1"/>
<dbReference type="SUPFAM" id="SSF102114">
    <property type="entry name" value="Radical SAM enzymes"/>
    <property type="match status" value="1"/>
</dbReference>
<dbReference type="PANTHER" id="PTHR11135">
    <property type="entry name" value="HISTONE ACETYLTRANSFERASE-RELATED"/>
    <property type="match status" value="1"/>
</dbReference>
<dbReference type="GO" id="GO:0003824">
    <property type="term" value="F:catalytic activity"/>
    <property type="evidence" value="ECO:0007669"/>
    <property type="project" value="InterPro"/>
</dbReference>
<dbReference type="EMBL" id="AMCI01002566">
    <property type="protein sequence ID" value="EJX02376.1"/>
    <property type="molecule type" value="Genomic_DNA"/>
</dbReference>
<evidence type="ECO:0000256" key="2">
    <source>
        <dbReference type="ARBA" id="ARBA00022485"/>
    </source>
</evidence>
<dbReference type="SMART" id="SM00729">
    <property type="entry name" value="Elp3"/>
    <property type="match status" value="1"/>
</dbReference>
<evidence type="ECO:0000259" key="7">
    <source>
        <dbReference type="PROSITE" id="PS51918"/>
    </source>
</evidence>
<evidence type="ECO:0000256" key="6">
    <source>
        <dbReference type="ARBA" id="ARBA00023014"/>
    </source>
</evidence>
<keyword evidence="5" id="KW-0408">Iron</keyword>
<organism evidence="8">
    <name type="scientific">gut metagenome</name>
    <dbReference type="NCBI Taxonomy" id="749906"/>
    <lineage>
        <taxon>unclassified sequences</taxon>
        <taxon>metagenomes</taxon>
        <taxon>organismal metagenomes</taxon>
    </lineage>
</organism>
<evidence type="ECO:0000256" key="3">
    <source>
        <dbReference type="ARBA" id="ARBA00022691"/>
    </source>
</evidence>
<reference evidence="8" key="1">
    <citation type="journal article" date="2012" name="PLoS ONE">
        <title>Gene sets for utilization of primary and secondary nutrition supplies in the distal gut of endangered iberian lynx.</title>
        <authorList>
            <person name="Alcaide M."/>
            <person name="Messina E."/>
            <person name="Richter M."/>
            <person name="Bargiela R."/>
            <person name="Peplies J."/>
            <person name="Huws S.A."/>
            <person name="Newbold C.J."/>
            <person name="Golyshin P.N."/>
            <person name="Simon M.A."/>
            <person name="Lopez G."/>
            <person name="Yakimov M.M."/>
            <person name="Ferrer M."/>
        </authorList>
    </citation>
    <scope>NUCLEOTIDE SEQUENCE</scope>
</reference>
<dbReference type="InterPro" id="IPR007197">
    <property type="entry name" value="rSAM"/>
</dbReference>
<gene>
    <name evidence="8" type="ORF">EVA_09519</name>
</gene>
<dbReference type="CDD" id="cd01335">
    <property type="entry name" value="Radical_SAM"/>
    <property type="match status" value="1"/>
</dbReference>
<evidence type="ECO:0000256" key="1">
    <source>
        <dbReference type="ARBA" id="ARBA00001966"/>
    </source>
</evidence>
<keyword evidence="2" id="KW-0004">4Fe-4S</keyword>
<dbReference type="SFLD" id="SFLDG01091">
    <property type="entry name" value="uncharacterized_CHP01210-like"/>
    <property type="match status" value="1"/>
</dbReference>
<dbReference type="InterPro" id="IPR039661">
    <property type="entry name" value="ELP3"/>
</dbReference>
<dbReference type="Pfam" id="PF04055">
    <property type="entry name" value="Radical_SAM"/>
    <property type="match status" value="1"/>
</dbReference>
<comment type="caution">
    <text evidence="8">The sequence shown here is derived from an EMBL/GenBank/DDBJ whole genome shotgun (WGS) entry which is preliminary data.</text>
</comment>
<dbReference type="InterPro" id="IPR006638">
    <property type="entry name" value="Elp3/MiaA/NifB-like_rSAM"/>
</dbReference>
<dbReference type="Pfam" id="PF16199">
    <property type="entry name" value="Radical_SAM_C"/>
    <property type="match status" value="1"/>
</dbReference>
<dbReference type="SFLD" id="SFLDG01086">
    <property type="entry name" value="elongater_protein-like"/>
    <property type="match status" value="1"/>
</dbReference>
<dbReference type="InterPro" id="IPR058240">
    <property type="entry name" value="rSAM_sf"/>
</dbReference>
<feature type="domain" description="Radical SAM core" evidence="7">
    <location>
        <begin position="17"/>
        <end position="260"/>
    </location>
</feature>
<dbReference type="PANTHER" id="PTHR11135:SF1">
    <property type="entry name" value="PROTEIN YHCC"/>
    <property type="match status" value="1"/>
</dbReference>
<dbReference type="InterPro" id="IPR023404">
    <property type="entry name" value="rSAM_horseshoe"/>
</dbReference>
<dbReference type="PROSITE" id="PS51918">
    <property type="entry name" value="RADICAL_SAM"/>
    <property type="match status" value="1"/>
</dbReference>
<name>J9CQG1_9ZZZZ</name>
<dbReference type="NCBIfam" id="TIGR01212">
    <property type="entry name" value="TIGR01212 family radical SAM protein"/>
    <property type="match status" value="1"/>
</dbReference>
<keyword evidence="4" id="KW-0479">Metal-binding</keyword>
<keyword evidence="3" id="KW-0949">S-adenosyl-L-methionine</keyword>
<protein>
    <submittedName>
        <fullName evidence="8">Radical SAM protein, family</fullName>
    </submittedName>
</protein>
<evidence type="ECO:0000256" key="5">
    <source>
        <dbReference type="ARBA" id="ARBA00023004"/>
    </source>
</evidence>
<dbReference type="Gene3D" id="3.80.30.20">
    <property type="entry name" value="tm_1862 like domain"/>
    <property type="match status" value="1"/>
</dbReference>
<dbReference type="InterPro" id="IPR005911">
    <property type="entry name" value="YhcC-like"/>
</dbReference>
<keyword evidence="6" id="KW-0411">Iron-sulfur</keyword>
<dbReference type="SFLD" id="SFLDS00029">
    <property type="entry name" value="Radical_SAM"/>
    <property type="match status" value="1"/>
</dbReference>
<dbReference type="InterPro" id="IPR032432">
    <property type="entry name" value="Radical_SAM_C"/>
</dbReference>
<dbReference type="GO" id="GO:0051539">
    <property type="term" value="F:4 iron, 4 sulfur cluster binding"/>
    <property type="evidence" value="ECO:0007669"/>
    <property type="project" value="UniProtKB-KW"/>
</dbReference>
<evidence type="ECO:0000256" key="4">
    <source>
        <dbReference type="ARBA" id="ARBA00022723"/>
    </source>
</evidence>
<comment type="cofactor">
    <cofactor evidence="1">
        <name>[4Fe-4S] cluster</name>
        <dbReference type="ChEBI" id="CHEBI:49883"/>
    </cofactor>
</comment>
<dbReference type="GO" id="GO:0046872">
    <property type="term" value="F:metal ion binding"/>
    <property type="evidence" value="ECO:0007669"/>
    <property type="project" value="UniProtKB-KW"/>
</dbReference>
<proteinExistence type="predicted"/>
<sequence length="309" mass="35078">MPTTARYTDFASFLARYFTGKVQKLSVNAGFTCPNRDGSVGRGGCTYCNNQSFNPDYCATEESVAQQLERGKSFFSRKYPNMQYLAYFQAYTNTYGELSHLKALYEEALAVEGVVGLVVGTRPDCMPDELLDYFAELHRRVFVLIEYGVETVHDSTLQRINRGHSFACSADAIRRTAERGIPVGAHMILGLPGEDRDAILEQPRLLSELPLSTLKLHQLQIVKGTAMAREFLHQPDDFHLYSAAEYAELVVDYLERLSPRIAVERFTSQSPKELLLAPDWGLKNYEFVERVRRSLHQRDSFQGKNFSCD</sequence>